<evidence type="ECO:0000259" key="5">
    <source>
        <dbReference type="PROSITE" id="PS51006"/>
    </source>
</evidence>
<evidence type="ECO:0000256" key="3">
    <source>
        <dbReference type="ARBA" id="ARBA00023115"/>
    </source>
</evidence>
<dbReference type="Proteomes" id="UP001501102">
    <property type="component" value="Unassembled WGS sequence"/>
</dbReference>
<dbReference type="PROSITE" id="PS51006">
    <property type="entry name" value="PABS_2"/>
    <property type="match status" value="1"/>
</dbReference>
<dbReference type="SUPFAM" id="SSF53335">
    <property type="entry name" value="S-adenosyl-L-methionine-dependent methyltransferases"/>
    <property type="match status" value="1"/>
</dbReference>
<protein>
    <recommendedName>
        <fullName evidence="5">PABS domain-containing protein</fullName>
    </recommendedName>
</protein>
<keyword evidence="7" id="KW-1185">Reference proteome</keyword>
<evidence type="ECO:0000313" key="6">
    <source>
        <dbReference type="EMBL" id="GAA2923280.1"/>
    </source>
</evidence>
<dbReference type="InterPro" id="IPR029063">
    <property type="entry name" value="SAM-dependent_MTases_sf"/>
</dbReference>
<gene>
    <name evidence="6" type="ORF">GCM10020221_19220</name>
</gene>
<proteinExistence type="inferred from homology"/>
<feature type="active site" description="Proton acceptor" evidence="4">
    <location>
        <position position="24"/>
    </location>
</feature>
<sequence>MRGGDARAVLAKVPEDWADLIIADVFSGARTPAHLTSAEFVGEVRRVLRPGGFYAANLADGPPLSM</sequence>
<dbReference type="Gene3D" id="3.40.50.150">
    <property type="entry name" value="Vaccinia Virus protein VP39"/>
    <property type="match status" value="1"/>
</dbReference>
<keyword evidence="2 4" id="KW-0808">Transferase</keyword>
<dbReference type="EMBL" id="BAAAXZ010000073">
    <property type="protein sequence ID" value="GAA2923280.1"/>
    <property type="molecule type" value="Genomic_DNA"/>
</dbReference>
<accession>A0ABN3WRZ0</accession>
<dbReference type="InterPro" id="IPR030374">
    <property type="entry name" value="PABS"/>
</dbReference>
<organism evidence="6 7">
    <name type="scientific">Streptomyces thioluteus</name>
    <dbReference type="NCBI Taxonomy" id="66431"/>
    <lineage>
        <taxon>Bacteria</taxon>
        <taxon>Bacillati</taxon>
        <taxon>Actinomycetota</taxon>
        <taxon>Actinomycetes</taxon>
        <taxon>Kitasatosporales</taxon>
        <taxon>Streptomycetaceae</taxon>
        <taxon>Streptomyces</taxon>
    </lineage>
</organism>
<dbReference type="NCBIfam" id="NF037959">
    <property type="entry name" value="MFS_SpdSyn"/>
    <property type="match status" value="1"/>
</dbReference>
<evidence type="ECO:0000256" key="2">
    <source>
        <dbReference type="ARBA" id="ARBA00022679"/>
    </source>
</evidence>
<evidence type="ECO:0000256" key="1">
    <source>
        <dbReference type="ARBA" id="ARBA00007867"/>
    </source>
</evidence>
<reference evidence="6 7" key="1">
    <citation type="journal article" date="2019" name="Int. J. Syst. Evol. Microbiol.">
        <title>The Global Catalogue of Microorganisms (GCM) 10K type strain sequencing project: providing services to taxonomists for standard genome sequencing and annotation.</title>
        <authorList>
            <consortium name="The Broad Institute Genomics Platform"/>
            <consortium name="The Broad Institute Genome Sequencing Center for Infectious Disease"/>
            <person name="Wu L."/>
            <person name="Ma J."/>
        </authorList>
    </citation>
    <scope>NUCLEOTIDE SEQUENCE [LARGE SCALE GENOMIC DNA]</scope>
    <source>
        <strain evidence="6 7">JCM 4087</strain>
    </source>
</reference>
<name>A0ABN3WRZ0_STRTU</name>
<evidence type="ECO:0000313" key="7">
    <source>
        <dbReference type="Proteomes" id="UP001501102"/>
    </source>
</evidence>
<feature type="domain" description="PABS" evidence="5">
    <location>
        <begin position="1"/>
        <end position="66"/>
    </location>
</feature>
<keyword evidence="3 4" id="KW-0620">Polyamine biosynthesis</keyword>
<evidence type="ECO:0000256" key="4">
    <source>
        <dbReference type="PROSITE-ProRule" id="PRU00354"/>
    </source>
</evidence>
<comment type="caution">
    <text evidence="6">The sequence shown here is derived from an EMBL/GenBank/DDBJ whole genome shotgun (WGS) entry which is preliminary data.</text>
</comment>
<comment type="similarity">
    <text evidence="1">Belongs to the spermidine/spermine synthase family.</text>
</comment>